<dbReference type="GO" id="GO:0019005">
    <property type="term" value="C:SCF ubiquitin ligase complex"/>
    <property type="evidence" value="ECO:0007669"/>
    <property type="project" value="TreeGrafter"/>
</dbReference>
<name>A0A835CRR1_APHGI</name>
<keyword evidence="2" id="KW-1185">Reference proteome</keyword>
<organism evidence="1 2">
    <name type="scientific">Aphidius gifuensis</name>
    <name type="common">Parasitoid wasp</name>
    <dbReference type="NCBI Taxonomy" id="684658"/>
    <lineage>
        <taxon>Eukaryota</taxon>
        <taxon>Metazoa</taxon>
        <taxon>Ecdysozoa</taxon>
        <taxon>Arthropoda</taxon>
        <taxon>Hexapoda</taxon>
        <taxon>Insecta</taxon>
        <taxon>Pterygota</taxon>
        <taxon>Neoptera</taxon>
        <taxon>Endopterygota</taxon>
        <taxon>Hymenoptera</taxon>
        <taxon>Apocrita</taxon>
        <taxon>Ichneumonoidea</taxon>
        <taxon>Braconidae</taxon>
        <taxon>Aphidiinae</taxon>
        <taxon>Aphidius</taxon>
    </lineage>
</organism>
<accession>A0A835CRR1</accession>
<dbReference type="Gene3D" id="3.80.10.10">
    <property type="entry name" value="Ribonuclease Inhibitor"/>
    <property type="match status" value="2"/>
</dbReference>
<gene>
    <name evidence="1" type="ORF">HCN44_010167</name>
</gene>
<dbReference type="SMART" id="SM00367">
    <property type="entry name" value="LRR_CC"/>
    <property type="match status" value="5"/>
</dbReference>
<dbReference type="GO" id="GO:0031146">
    <property type="term" value="P:SCF-dependent proteasomal ubiquitin-dependent protein catabolic process"/>
    <property type="evidence" value="ECO:0007669"/>
    <property type="project" value="TreeGrafter"/>
</dbReference>
<dbReference type="EMBL" id="JACMRX010000003">
    <property type="protein sequence ID" value="KAF7993572.1"/>
    <property type="molecule type" value="Genomic_DNA"/>
</dbReference>
<evidence type="ECO:0000313" key="2">
    <source>
        <dbReference type="Proteomes" id="UP000639338"/>
    </source>
</evidence>
<dbReference type="PANTHER" id="PTHR13318">
    <property type="entry name" value="PARTNER OF PAIRED, ISOFORM B-RELATED"/>
    <property type="match status" value="1"/>
</dbReference>
<dbReference type="AlphaFoldDB" id="A0A835CRR1"/>
<dbReference type="SUPFAM" id="SSF52047">
    <property type="entry name" value="RNI-like"/>
    <property type="match status" value="2"/>
</dbReference>
<evidence type="ECO:0000313" key="1">
    <source>
        <dbReference type="EMBL" id="KAF7993572.1"/>
    </source>
</evidence>
<sequence>MAIRPIHSAAHILDPLFRDQYKNVTDEEVKEHIKAGNALIFKLANEMGLDETVFLKDFNDYQMGRDIWSESYVTQAYAKTHPSDLWGGICSVSSVSQVALAIFSQNGIISLFKNKRNMEYENPIKRQKIASFDADNFNECQVEKNLNVDCLSLDVMESVKFLPLADKMIIDKVFHQRQNEKKSYKTKKIDIAKWINQTENILTSLNIPENLWINSDLISHLTITEYTCDSSVIEYINNNCINVVNLNFKLNLNKFEGKHLEDGFKNLNKLKIFKNTAIIDNSSPKNAIDMYHHLLRTINPAINELYLQSNTSNEMMILLAEDFSLIIKEFENLSDLTLRYFELERIAMMEICKMENLVYLDLHGCKLNDQMAILNLLNLEHLNLSSIKYIEENLISQLPRLNRLKHFDVNNSSLSIGMYDSISRIKTLIYLDVKHCSNVDDEFITKVIDNCKYLKHLNVASCSLISSYVLGRIGRLNNLENLNLDNVSNVDKNVIVNLTEDAKKLKLLDISYGENLTIYDIELIGNLKCLESLRINHVTSVDDTLISSIVFNCKNLQHLDLSYSCNLSERAYYDIAQLKYLERLVVVNSLDVQNAVPVEMMKLKYLNCAKSYRVYDEHVEKFIKNCPNLEELIVCQNPISSRIFEIAAMLTNQRKNNIPLTIYTSINLVEFFEETNCQMNLLKLSTECAFKEHQFSYELDD</sequence>
<dbReference type="Proteomes" id="UP000639338">
    <property type="component" value="Unassembled WGS sequence"/>
</dbReference>
<proteinExistence type="predicted"/>
<dbReference type="OrthoDB" id="10257471at2759"/>
<comment type="caution">
    <text evidence="1">The sequence shown here is derived from an EMBL/GenBank/DDBJ whole genome shotgun (WGS) entry which is preliminary data.</text>
</comment>
<dbReference type="InterPro" id="IPR032675">
    <property type="entry name" value="LRR_dom_sf"/>
</dbReference>
<protein>
    <submittedName>
        <fullName evidence="1">Uncharacterized protein</fullName>
    </submittedName>
</protein>
<reference evidence="1 2" key="1">
    <citation type="submission" date="2020-08" db="EMBL/GenBank/DDBJ databases">
        <title>Aphidius gifuensis genome sequencing and assembly.</title>
        <authorList>
            <person name="Du Z."/>
        </authorList>
    </citation>
    <scope>NUCLEOTIDE SEQUENCE [LARGE SCALE GENOMIC DNA]</scope>
    <source>
        <strain evidence="1">YNYX2018</strain>
        <tissue evidence="1">Adults</tissue>
    </source>
</reference>
<dbReference type="InterPro" id="IPR006553">
    <property type="entry name" value="Leu-rich_rpt_Cys-con_subtyp"/>
</dbReference>